<sequence length="101" mass="11826">MRVNVQTPNFAAKNELLVFVEKKLTKLEQFYDRIVFADVFLKVQKTSEKENKIVEILLSIPGDNLIVKKESKSFEAATDEVVRALERQLKKRKRKEKLYLA</sequence>
<dbReference type="InterPro" id="IPR003489">
    <property type="entry name" value="RHF/RaiA"/>
</dbReference>
<evidence type="ECO:0000313" key="2">
    <source>
        <dbReference type="Proteomes" id="UP001297092"/>
    </source>
</evidence>
<dbReference type="Gene3D" id="3.30.160.100">
    <property type="entry name" value="Ribosome hibernation promotion factor-like"/>
    <property type="match status" value="1"/>
</dbReference>
<keyword evidence="2" id="KW-1185">Reference proteome</keyword>
<gene>
    <name evidence="1" type="primary">raiA</name>
    <name evidence="1" type="ORF">KIV10_12360</name>
</gene>
<dbReference type="SUPFAM" id="SSF69754">
    <property type="entry name" value="Ribosome binding protein Y (YfiA homologue)"/>
    <property type="match status" value="1"/>
</dbReference>
<dbReference type="InterPro" id="IPR036567">
    <property type="entry name" value="RHF-like"/>
</dbReference>
<reference evidence="1 2" key="1">
    <citation type="submission" date="2021-05" db="EMBL/GenBank/DDBJ databases">
        <title>Aequorivita echinoideorum JCM 30378 genome.</title>
        <authorList>
            <person name="Zhang H."/>
            <person name="Li C."/>
        </authorList>
    </citation>
    <scope>NUCLEOTIDE SEQUENCE [LARGE SCALE GENOMIC DNA]</scope>
    <source>
        <strain evidence="1 2">JCM30378</strain>
    </source>
</reference>
<name>A0ABS5S720_9FLAO</name>
<protein>
    <submittedName>
        <fullName evidence="1">Ribosome-associated translation inhibitor RaiA</fullName>
    </submittedName>
</protein>
<dbReference type="EMBL" id="JAHCTB010000005">
    <property type="protein sequence ID" value="MBT0608979.1"/>
    <property type="molecule type" value="Genomic_DNA"/>
</dbReference>
<comment type="caution">
    <text evidence="1">The sequence shown here is derived from an EMBL/GenBank/DDBJ whole genome shotgun (WGS) entry which is preliminary data.</text>
</comment>
<proteinExistence type="predicted"/>
<dbReference type="Proteomes" id="UP001297092">
    <property type="component" value="Unassembled WGS sequence"/>
</dbReference>
<organism evidence="1 2">
    <name type="scientific">Aequorivita echinoideorum</name>
    <dbReference type="NCBI Taxonomy" id="1549647"/>
    <lineage>
        <taxon>Bacteria</taxon>
        <taxon>Pseudomonadati</taxon>
        <taxon>Bacteroidota</taxon>
        <taxon>Flavobacteriia</taxon>
        <taxon>Flavobacteriales</taxon>
        <taxon>Flavobacteriaceae</taxon>
        <taxon>Aequorivita</taxon>
    </lineage>
</organism>
<dbReference type="NCBIfam" id="TIGR00741">
    <property type="entry name" value="yfiA"/>
    <property type="match status" value="1"/>
</dbReference>
<accession>A0ABS5S720</accession>
<dbReference type="RefSeq" id="WP_214114206.1">
    <property type="nucleotide sequence ID" value="NZ_JAHCTB010000005.1"/>
</dbReference>
<dbReference type="Pfam" id="PF02482">
    <property type="entry name" value="Ribosomal_S30AE"/>
    <property type="match status" value="1"/>
</dbReference>
<evidence type="ECO:0000313" key="1">
    <source>
        <dbReference type="EMBL" id="MBT0608979.1"/>
    </source>
</evidence>